<dbReference type="EMBL" id="CP133006">
    <property type="protein sequence ID" value="WZG10482.1"/>
    <property type="molecule type" value="Genomic_DNA"/>
</dbReference>
<dbReference type="InterPro" id="IPR036388">
    <property type="entry name" value="WH-like_DNA-bd_sf"/>
</dbReference>
<dbReference type="SUPFAM" id="SSF46785">
    <property type="entry name" value="Winged helix' DNA-binding domain"/>
    <property type="match status" value="1"/>
</dbReference>
<dbReference type="PANTHER" id="PTHR30346">
    <property type="entry name" value="TRANSCRIPTIONAL DUAL REGULATOR HCAR-RELATED"/>
    <property type="match status" value="1"/>
</dbReference>
<sequence length="302" mass="34067">MELRHLKYFKTVAEELHFGKAAKRLNMAQPPLSLQIRQLEEELGVPLFRRTKRSVTLTQEGHVFLEKVYQLFENLNESIETVRLVNRGEIGEIVIGFLASAAYDVLPSIIKSYRYHYPSIHVTLKQLTTAEQLKSLQDETIDIGIISEPIESTLFNYEIIRQEPMVVALPSDHSLTRVQRPIMLSDLACESFILTGREENQLHYDKVINSCGAAGFSPHILQETKEMSTLISLVAAGIGIAIVPSSIQSLLQNEVVYREISDSNIKTVTALVWDSKNDSPIVNAFVELVKSSVIPMFQTNRN</sequence>
<dbReference type="Pfam" id="PF00126">
    <property type="entry name" value="HTH_1"/>
    <property type="match status" value="1"/>
</dbReference>
<dbReference type="Gene3D" id="3.40.190.10">
    <property type="entry name" value="Periplasmic binding protein-like II"/>
    <property type="match status" value="2"/>
</dbReference>
<evidence type="ECO:0000259" key="5">
    <source>
        <dbReference type="PROSITE" id="PS50931"/>
    </source>
</evidence>
<dbReference type="SUPFAM" id="SSF53850">
    <property type="entry name" value="Periplasmic binding protein-like II"/>
    <property type="match status" value="1"/>
</dbReference>
<dbReference type="CDD" id="cd08414">
    <property type="entry name" value="PBP2_LTTR_aromatics_like"/>
    <property type="match status" value="1"/>
</dbReference>
<keyword evidence="2" id="KW-0805">Transcription regulation</keyword>
<dbReference type="PROSITE" id="PS50931">
    <property type="entry name" value="HTH_LYSR"/>
    <property type="match status" value="1"/>
</dbReference>
<reference evidence="6 7" key="1">
    <citation type="journal article" date="2024" name="ISME J.">
        <title>Staphylococcus epidermidis bacteriocin A37 kills natural competitors with a unique mechanism of action.</title>
        <authorList>
            <person name="Puls J.S."/>
            <person name="Winnerling B."/>
            <person name="Power J.J."/>
            <person name="Kruger A.M."/>
            <person name="Brajtenbach D."/>
            <person name="Johnson M."/>
            <person name="Bilici K."/>
            <person name="Camus L."/>
            <person name="Fliesswasser T."/>
            <person name="Schneider T."/>
            <person name="Sahl H.G."/>
            <person name="Ghosal D."/>
            <person name="Kubitscheck U."/>
            <person name="Heilbronner S."/>
            <person name="Grein F."/>
        </authorList>
    </citation>
    <scope>NUCLEOTIDE SEQUENCE [LARGE SCALE GENOMIC DNA]</scope>
    <source>
        <strain evidence="6 7">SCK7</strain>
    </source>
</reference>
<evidence type="ECO:0000313" key="7">
    <source>
        <dbReference type="Proteomes" id="UP001468345"/>
    </source>
</evidence>
<evidence type="ECO:0000256" key="4">
    <source>
        <dbReference type="ARBA" id="ARBA00023163"/>
    </source>
</evidence>
<comment type="similarity">
    <text evidence="1">Belongs to the LysR transcriptional regulatory family.</text>
</comment>
<dbReference type="Gene3D" id="1.10.10.10">
    <property type="entry name" value="Winged helix-like DNA-binding domain superfamily/Winged helix DNA-binding domain"/>
    <property type="match status" value="1"/>
</dbReference>
<protein>
    <submittedName>
        <fullName evidence="6">LysR family transcriptional regulator</fullName>
    </submittedName>
</protein>
<dbReference type="InterPro" id="IPR036390">
    <property type="entry name" value="WH_DNA-bd_sf"/>
</dbReference>
<dbReference type="RefSeq" id="WP_069824654.1">
    <property type="nucleotide sequence ID" value="NZ_CP133006.1"/>
</dbReference>
<evidence type="ECO:0000256" key="2">
    <source>
        <dbReference type="ARBA" id="ARBA00023015"/>
    </source>
</evidence>
<keyword evidence="3" id="KW-0238">DNA-binding</keyword>
<dbReference type="Pfam" id="PF03466">
    <property type="entry name" value="LysR_substrate"/>
    <property type="match status" value="1"/>
</dbReference>
<keyword evidence="7" id="KW-1185">Reference proteome</keyword>
<accession>A0ABZ2WEG4</accession>
<dbReference type="Proteomes" id="UP001468345">
    <property type="component" value="Chromosome"/>
</dbReference>
<organism evidence="6 7">
    <name type="scientific">Staphylococcus casei</name>
    <dbReference type="NCBI Taxonomy" id="201828"/>
    <lineage>
        <taxon>Bacteria</taxon>
        <taxon>Bacillati</taxon>
        <taxon>Bacillota</taxon>
        <taxon>Bacilli</taxon>
        <taxon>Bacillales</taxon>
        <taxon>Staphylococcaceae</taxon>
        <taxon>Staphylococcus</taxon>
    </lineage>
</organism>
<keyword evidence="4" id="KW-0804">Transcription</keyword>
<dbReference type="InterPro" id="IPR000847">
    <property type="entry name" value="LysR_HTH_N"/>
</dbReference>
<evidence type="ECO:0000256" key="3">
    <source>
        <dbReference type="ARBA" id="ARBA00023125"/>
    </source>
</evidence>
<gene>
    <name evidence="6" type="ORF">SHJJP9002_002503</name>
</gene>
<evidence type="ECO:0000313" key="6">
    <source>
        <dbReference type="EMBL" id="WZG10482.1"/>
    </source>
</evidence>
<dbReference type="PRINTS" id="PR00039">
    <property type="entry name" value="HTHLYSR"/>
</dbReference>
<dbReference type="InterPro" id="IPR005119">
    <property type="entry name" value="LysR_subst-bd"/>
</dbReference>
<dbReference type="PANTHER" id="PTHR30346:SF0">
    <property type="entry name" value="HCA OPERON TRANSCRIPTIONAL ACTIVATOR HCAR"/>
    <property type="match status" value="1"/>
</dbReference>
<proteinExistence type="inferred from homology"/>
<name>A0ABZ2WEG4_9STAP</name>
<feature type="domain" description="HTH lysR-type" evidence="5">
    <location>
        <begin position="1"/>
        <end position="58"/>
    </location>
</feature>
<evidence type="ECO:0000256" key="1">
    <source>
        <dbReference type="ARBA" id="ARBA00009437"/>
    </source>
</evidence>